<dbReference type="EMBL" id="KL197714">
    <property type="protein sequence ID" value="KDQ60094.1"/>
    <property type="molecule type" value="Genomic_DNA"/>
</dbReference>
<dbReference type="STRING" id="933084.A0A067PZG3"/>
<organism evidence="1 2">
    <name type="scientific">Jaapia argillacea MUCL 33604</name>
    <dbReference type="NCBI Taxonomy" id="933084"/>
    <lineage>
        <taxon>Eukaryota</taxon>
        <taxon>Fungi</taxon>
        <taxon>Dikarya</taxon>
        <taxon>Basidiomycota</taxon>
        <taxon>Agaricomycotina</taxon>
        <taxon>Agaricomycetes</taxon>
        <taxon>Agaricomycetidae</taxon>
        <taxon>Jaapiales</taxon>
        <taxon>Jaapiaceae</taxon>
        <taxon>Jaapia</taxon>
    </lineage>
</organism>
<protein>
    <submittedName>
        <fullName evidence="1">Uncharacterized protein</fullName>
    </submittedName>
</protein>
<sequence>ILEHKATGRRVPEFKKQGLRAVGKPFWVDLPHSDIFTCLTPDLLHQLHKGMFKDHLVKWCMAVVGSEEIDERFRRMTSFPGLRNFDHGISSVSQWTGSEFKEMEKVFMGVLGSGAQEAVVKTAKAILDFIYFASFETHTSDSLAALDSALQEFHTHKDIFIKLGIRQHFNFPKLHAMQHYIDAIKSRGSADGYNTELPERLHIDFAKEAYRASNKRQYVVQMTRWLQRQESVNYFSAFLQWAK</sequence>
<dbReference type="Proteomes" id="UP000027265">
    <property type="component" value="Unassembled WGS sequence"/>
</dbReference>
<dbReference type="InParanoid" id="A0A067PZG3"/>
<evidence type="ECO:0000313" key="1">
    <source>
        <dbReference type="EMBL" id="KDQ60094.1"/>
    </source>
</evidence>
<dbReference type="Pfam" id="PF18759">
    <property type="entry name" value="Plavaka"/>
    <property type="match status" value="1"/>
</dbReference>
<feature type="non-terminal residue" evidence="1">
    <location>
        <position position="1"/>
    </location>
</feature>
<dbReference type="HOGENOM" id="CLU_006344_12_2_1"/>
<dbReference type="InterPro" id="IPR041078">
    <property type="entry name" value="Plavaka"/>
</dbReference>
<name>A0A067PZG3_9AGAM</name>
<gene>
    <name evidence="1" type="ORF">JAAARDRAFT_92799</name>
</gene>
<dbReference type="OrthoDB" id="3232941at2759"/>
<dbReference type="AlphaFoldDB" id="A0A067PZG3"/>
<proteinExistence type="predicted"/>
<evidence type="ECO:0000313" key="2">
    <source>
        <dbReference type="Proteomes" id="UP000027265"/>
    </source>
</evidence>
<accession>A0A067PZG3</accession>
<keyword evidence="2" id="KW-1185">Reference proteome</keyword>
<reference evidence="2" key="1">
    <citation type="journal article" date="2014" name="Proc. Natl. Acad. Sci. U.S.A.">
        <title>Extensive sampling of basidiomycete genomes demonstrates inadequacy of the white-rot/brown-rot paradigm for wood decay fungi.</title>
        <authorList>
            <person name="Riley R."/>
            <person name="Salamov A.A."/>
            <person name="Brown D.W."/>
            <person name="Nagy L.G."/>
            <person name="Floudas D."/>
            <person name="Held B.W."/>
            <person name="Levasseur A."/>
            <person name="Lombard V."/>
            <person name="Morin E."/>
            <person name="Otillar R."/>
            <person name="Lindquist E.A."/>
            <person name="Sun H."/>
            <person name="LaButti K.M."/>
            <person name="Schmutz J."/>
            <person name="Jabbour D."/>
            <person name="Luo H."/>
            <person name="Baker S.E."/>
            <person name="Pisabarro A.G."/>
            <person name="Walton J.D."/>
            <person name="Blanchette R.A."/>
            <person name="Henrissat B."/>
            <person name="Martin F."/>
            <person name="Cullen D."/>
            <person name="Hibbett D.S."/>
            <person name="Grigoriev I.V."/>
        </authorList>
    </citation>
    <scope>NUCLEOTIDE SEQUENCE [LARGE SCALE GENOMIC DNA]</scope>
    <source>
        <strain evidence="2">MUCL 33604</strain>
    </source>
</reference>
<feature type="non-terminal residue" evidence="1">
    <location>
        <position position="243"/>
    </location>
</feature>